<proteinExistence type="predicted"/>
<dbReference type="KEGG" id="psin:CAK95_24405"/>
<sequence>MALKDIRPALRAFLLGDAGLSAAVGAGRIYPDELPQGVTGDSVVYSEISAIGDHHNEGPSGLAQPRYQFSCWSKTKDGAYALSLLLQGRLDGYRGVMGAGAAAVTVQGVFLDNSRTVRDDAAKLFGRQQDYFIFYEER</sequence>
<protein>
    <submittedName>
        <fullName evidence="1">Uncharacterized protein</fullName>
    </submittedName>
</protein>
<evidence type="ECO:0000313" key="2">
    <source>
        <dbReference type="Proteomes" id="UP000194137"/>
    </source>
</evidence>
<organism evidence="1 2">
    <name type="scientific">Pseudorhodoplanes sinuspersici</name>
    <dbReference type="NCBI Taxonomy" id="1235591"/>
    <lineage>
        <taxon>Bacteria</taxon>
        <taxon>Pseudomonadati</taxon>
        <taxon>Pseudomonadota</taxon>
        <taxon>Alphaproteobacteria</taxon>
        <taxon>Hyphomicrobiales</taxon>
        <taxon>Pseudorhodoplanes</taxon>
    </lineage>
</organism>
<dbReference type="OrthoDB" id="7950654at2"/>
<dbReference type="InterPro" id="IPR021508">
    <property type="entry name" value="Gp17-like"/>
</dbReference>
<keyword evidence="2" id="KW-1185">Reference proteome</keyword>
<dbReference type="STRING" id="1235591.CAK95_24405"/>
<dbReference type="AlphaFoldDB" id="A0A1W6ZWW6"/>
<dbReference type="Pfam" id="PF11367">
    <property type="entry name" value="Tail_completion_gp17"/>
    <property type="match status" value="1"/>
</dbReference>
<gene>
    <name evidence="1" type="ORF">CAK95_24405</name>
</gene>
<dbReference type="Proteomes" id="UP000194137">
    <property type="component" value="Chromosome"/>
</dbReference>
<dbReference type="InterPro" id="IPR053745">
    <property type="entry name" value="Viral_Tail_Comp_sf"/>
</dbReference>
<evidence type="ECO:0000313" key="1">
    <source>
        <dbReference type="EMBL" id="ARQ01887.1"/>
    </source>
</evidence>
<dbReference type="RefSeq" id="WP_086090282.1">
    <property type="nucleotide sequence ID" value="NZ_CP021112.1"/>
</dbReference>
<dbReference type="EMBL" id="CP021112">
    <property type="protein sequence ID" value="ARQ01887.1"/>
    <property type="molecule type" value="Genomic_DNA"/>
</dbReference>
<name>A0A1W6ZWW6_9HYPH</name>
<reference evidence="1 2" key="1">
    <citation type="submission" date="2017-05" db="EMBL/GenBank/DDBJ databases">
        <title>Full genome sequence of Pseudorhodoplanes sinuspersici.</title>
        <authorList>
            <person name="Dastgheib S.M.M."/>
            <person name="Shavandi M."/>
            <person name="Tirandaz H."/>
        </authorList>
    </citation>
    <scope>NUCLEOTIDE SEQUENCE [LARGE SCALE GENOMIC DNA]</scope>
    <source>
        <strain evidence="1 2">RIPI110</strain>
    </source>
</reference>
<accession>A0A1W6ZWW6</accession>
<dbReference type="Gene3D" id="3.30.2000.30">
    <property type="match status" value="1"/>
</dbReference>